<dbReference type="GO" id="GO:0033013">
    <property type="term" value="P:tetrapyrrole metabolic process"/>
    <property type="evidence" value="ECO:0007669"/>
    <property type="project" value="UniProtKB-ARBA"/>
</dbReference>
<gene>
    <name evidence="7" type="ORF">FKG95_27615</name>
</gene>
<feature type="transmembrane region" description="Helical" evidence="6">
    <location>
        <begin position="106"/>
        <end position="126"/>
    </location>
</feature>
<dbReference type="Proteomes" id="UP000315252">
    <property type="component" value="Unassembled WGS sequence"/>
</dbReference>
<dbReference type="GO" id="GO:0016020">
    <property type="term" value="C:membrane"/>
    <property type="evidence" value="ECO:0007669"/>
    <property type="project" value="UniProtKB-SubCell"/>
</dbReference>
<comment type="subcellular location">
    <subcellularLocation>
        <location evidence="1">Membrane</location>
        <topology evidence="1">Multi-pass membrane protein</topology>
    </subcellularLocation>
</comment>
<sequence>MTRRDWFGLAGFFLLSFAVSGVGGAITATSVGNWYQTLERSVFSPPDWVFGPVWTTLFIFMAIAAWRVWRQEASQARSRALAVYGVQLALNLLWSALFFGLQQIGWSLVEIVILLLVIVVNTVLFWRLDRLAGLLFVPYAAWVAFATLLTGSLWVLNSP</sequence>
<dbReference type="PANTHER" id="PTHR10057:SF0">
    <property type="entry name" value="TRANSLOCATOR PROTEIN"/>
    <property type="match status" value="1"/>
</dbReference>
<evidence type="ECO:0000256" key="2">
    <source>
        <dbReference type="ARBA" id="ARBA00007524"/>
    </source>
</evidence>
<dbReference type="InterPro" id="IPR004307">
    <property type="entry name" value="TspO_MBR"/>
</dbReference>
<organism evidence="7 8">
    <name type="scientific">Denitrobaculum tricleocarpae</name>
    <dbReference type="NCBI Taxonomy" id="2591009"/>
    <lineage>
        <taxon>Bacteria</taxon>
        <taxon>Pseudomonadati</taxon>
        <taxon>Pseudomonadota</taxon>
        <taxon>Alphaproteobacteria</taxon>
        <taxon>Rhodospirillales</taxon>
        <taxon>Rhodospirillaceae</taxon>
        <taxon>Denitrobaculum</taxon>
    </lineage>
</organism>
<dbReference type="EMBL" id="VHSH01000016">
    <property type="protein sequence ID" value="TQV70629.1"/>
    <property type="molecule type" value="Genomic_DNA"/>
</dbReference>
<dbReference type="AlphaFoldDB" id="A0A545T0C5"/>
<evidence type="ECO:0000256" key="3">
    <source>
        <dbReference type="ARBA" id="ARBA00022692"/>
    </source>
</evidence>
<dbReference type="FunFam" id="1.20.1260.100:FF:000001">
    <property type="entry name" value="translocator protein 2"/>
    <property type="match status" value="1"/>
</dbReference>
<comment type="similarity">
    <text evidence="2">Belongs to the TspO/BZRP family.</text>
</comment>
<dbReference type="PIRSF" id="PIRSF005859">
    <property type="entry name" value="PBR"/>
    <property type="match status" value="1"/>
</dbReference>
<dbReference type="CDD" id="cd15904">
    <property type="entry name" value="TSPO_MBR"/>
    <property type="match status" value="1"/>
</dbReference>
<evidence type="ECO:0000256" key="4">
    <source>
        <dbReference type="ARBA" id="ARBA00022989"/>
    </source>
</evidence>
<evidence type="ECO:0000313" key="7">
    <source>
        <dbReference type="EMBL" id="TQV70629.1"/>
    </source>
</evidence>
<reference evidence="7 8" key="1">
    <citation type="submission" date="2019-06" db="EMBL/GenBank/DDBJ databases">
        <title>Whole genome sequence for Rhodospirillaceae sp. R148.</title>
        <authorList>
            <person name="Wang G."/>
        </authorList>
    </citation>
    <scope>NUCLEOTIDE SEQUENCE [LARGE SCALE GENOMIC DNA]</scope>
    <source>
        <strain evidence="7 8">R148</strain>
    </source>
</reference>
<evidence type="ECO:0000256" key="1">
    <source>
        <dbReference type="ARBA" id="ARBA00004141"/>
    </source>
</evidence>
<dbReference type="RefSeq" id="WP_142899698.1">
    <property type="nucleotide sequence ID" value="NZ_ML660067.1"/>
</dbReference>
<name>A0A545T0C5_9PROT</name>
<protein>
    <submittedName>
        <fullName evidence="7">Tryptophan-rich sensory protein</fullName>
    </submittedName>
</protein>
<accession>A0A545T0C5</accession>
<evidence type="ECO:0000256" key="6">
    <source>
        <dbReference type="SAM" id="Phobius"/>
    </source>
</evidence>
<dbReference type="PANTHER" id="PTHR10057">
    <property type="entry name" value="PERIPHERAL-TYPE BENZODIAZEPINE RECEPTOR"/>
    <property type="match status" value="1"/>
</dbReference>
<feature type="transmembrane region" description="Helical" evidence="6">
    <location>
        <begin position="48"/>
        <end position="69"/>
    </location>
</feature>
<feature type="transmembrane region" description="Helical" evidence="6">
    <location>
        <begin position="81"/>
        <end position="100"/>
    </location>
</feature>
<dbReference type="InterPro" id="IPR038330">
    <property type="entry name" value="TspO/MBR-related_sf"/>
</dbReference>
<keyword evidence="4 6" id="KW-1133">Transmembrane helix</keyword>
<proteinExistence type="inferred from homology"/>
<keyword evidence="8" id="KW-1185">Reference proteome</keyword>
<feature type="transmembrane region" description="Helical" evidence="6">
    <location>
        <begin position="133"/>
        <end position="156"/>
    </location>
</feature>
<dbReference type="OrthoDB" id="9795496at2"/>
<comment type="caution">
    <text evidence="7">The sequence shown here is derived from an EMBL/GenBank/DDBJ whole genome shotgun (WGS) entry which is preliminary data.</text>
</comment>
<evidence type="ECO:0000256" key="5">
    <source>
        <dbReference type="ARBA" id="ARBA00023136"/>
    </source>
</evidence>
<evidence type="ECO:0000313" key="8">
    <source>
        <dbReference type="Proteomes" id="UP000315252"/>
    </source>
</evidence>
<keyword evidence="3 6" id="KW-0812">Transmembrane</keyword>
<dbReference type="Gene3D" id="1.20.1260.100">
    <property type="entry name" value="TspO/MBR protein"/>
    <property type="match status" value="1"/>
</dbReference>
<dbReference type="Pfam" id="PF03073">
    <property type="entry name" value="TspO_MBR"/>
    <property type="match status" value="1"/>
</dbReference>
<keyword evidence="5 6" id="KW-0472">Membrane</keyword>